<comment type="caution">
    <text evidence="1">The sequence shown here is derived from an EMBL/GenBank/DDBJ whole genome shotgun (WGS) entry which is preliminary data.</text>
</comment>
<organism evidence="1 2">
    <name type="scientific">Inhella inkyongensis</name>
    <dbReference type="NCBI Taxonomy" id="392593"/>
    <lineage>
        <taxon>Bacteria</taxon>
        <taxon>Pseudomonadati</taxon>
        <taxon>Pseudomonadota</taxon>
        <taxon>Betaproteobacteria</taxon>
        <taxon>Burkholderiales</taxon>
        <taxon>Sphaerotilaceae</taxon>
        <taxon>Inhella</taxon>
    </lineage>
</organism>
<dbReference type="AlphaFoldDB" id="A0A840S378"/>
<dbReference type="InterPro" id="IPR021317">
    <property type="entry name" value="DUF2917"/>
</dbReference>
<reference evidence="1 2" key="1">
    <citation type="submission" date="2020-08" db="EMBL/GenBank/DDBJ databases">
        <title>Genomic Encyclopedia of Type Strains, Phase IV (KMG-IV): sequencing the most valuable type-strain genomes for metagenomic binning, comparative biology and taxonomic classification.</title>
        <authorList>
            <person name="Goeker M."/>
        </authorList>
    </citation>
    <scope>NUCLEOTIDE SEQUENCE [LARGE SCALE GENOMIC DNA]</scope>
    <source>
        <strain evidence="1 2">DSM 23958</strain>
    </source>
</reference>
<name>A0A840S378_9BURK</name>
<keyword evidence="1" id="KW-0223">Dioxygenase</keyword>
<dbReference type="GO" id="GO:0051213">
    <property type="term" value="F:dioxygenase activity"/>
    <property type="evidence" value="ECO:0007669"/>
    <property type="project" value="UniProtKB-KW"/>
</dbReference>
<keyword evidence="2" id="KW-1185">Reference proteome</keyword>
<dbReference type="Proteomes" id="UP000554837">
    <property type="component" value="Unassembled WGS sequence"/>
</dbReference>
<protein>
    <submittedName>
        <fullName evidence="1">Quercetin dioxygenase-like cupin family protein</fullName>
    </submittedName>
</protein>
<proteinExistence type="predicted"/>
<gene>
    <name evidence="1" type="ORF">HNQ51_000424</name>
</gene>
<keyword evidence="1" id="KW-0560">Oxidoreductase</keyword>
<evidence type="ECO:0000313" key="1">
    <source>
        <dbReference type="EMBL" id="MBB5203131.1"/>
    </source>
</evidence>
<sequence length="82" mass="9049">MITNANQSSWALQTRQVVNHRVHQAQTLAVQSGRLWLTGAGRLDAPAQDFVLERGQTLRLEPGQSVLIEALQPSDFLLAESL</sequence>
<accession>A0A840S378</accession>
<dbReference type="EMBL" id="JACHHO010000001">
    <property type="protein sequence ID" value="MBB5203131.1"/>
    <property type="molecule type" value="Genomic_DNA"/>
</dbReference>
<dbReference type="RefSeq" id="WP_138857793.1">
    <property type="nucleotide sequence ID" value="NZ_CP040709.1"/>
</dbReference>
<dbReference type="Pfam" id="PF11142">
    <property type="entry name" value="DUF2917"/>
    <property type="match status" value="1"/>
</dbReference>
<dbReference type="OrthoDB" id="8720906at2"/>
<evidence type="ECO:0000313" key="2">
    <source>
        <dbReference type="Proteomes" id="UP000554837"/>
    </source>
</evidence>